<reference evidence="11" key="1">
    <citation type="submission" date="2020-06" db="EMBL/GenBank/DDBJ databases">
        <title>Draft genome of Bugula neritina, a colonial animal packing powerful symbionts and potential medicines.</title>
        <authorList>
            <person name="Rayko M."/>
        </authorList>
    </citation>
    <scope>NUCLEOTIDE SEQUENCE [LARGE SCALE GENOMIC DNA]</scope>
    <source>
        <strain evidence="11">Kwan_BN1</strain>
    </source>
</reference>
<evidence type="ECO:0000256" key="4">
    <source>
        <dbReference type="ARBA" id="ARBA00022691"/>
    </source>
</evidence>
<dbReference type="GO" id="GO:0005739">
    <property type="term" value="C:mitochondrion"/>
    <property type="evidence" value="ECO:0007669"/>
    <property type="project" value="UniProtKB-SubCell"/>
</dbReference>
<dbReference type="Pfam" id="PF04055">
    <property type="entry name" value="Radical_SAM"/>
    <property type="match status" value="1"/>
</dbReference>
<protein>
    <recommendedName>
        <fullName evidence="9">Lipoyl synthase, mitochondrial</fullName>
        <ecNumber evidence="9">2.8.1.8</ecNumber>
    </recommendedName>
    <alternativeName>
        <fullName evidence="9">Lipoate synthase</fullName>
        <shortName evidence="9">LS</shortName>
        <shortName evidence="9">Lip-syn</shortName>
    </alternativeName>
    <alternativeName>
        <fullName evidence="9">Lipoic acid synthase</fullName>
    </alternativeName>
</protein>
<feature type="binding site" evidence="9">
    <location>
        <position position="140"/>
    </location>
    <ligand>
        <name>[4Fe-4S] cluster</name>
        <dbReference type="ChEBI" id="CHEBI:49883"/>
        <label>2</label>
        <note>4Fe-4S-S-AdoMet</note>
    </ligand>
</feature>
<keyword evidence="2 9" id="KW-0004">4Fe-4S</keyword>
<name>A0A7J7JDV4_BUGNE</name>
<dbReference type="GO" id="GO:0016992">
    <property type="term" value="F:lipoate synthase activity"/>
    <property type="evidence" value="ECO:0007669"/>
    <property type="project" value="UniProtKB-UniRule"/>
</dbReference>
<sequence>MLCKMKHNSGVSSIKLSYIQFVQKVHYTDEPGNRAQTIKEAPSLADFIDNGNTNSIRGYEGLLKPLNGERMRVPPWLKMKIPSGNEYKKIKKSLTGLSLSTVCEEAKCPNIGECWGGDGHTATATIMVMGDTCTRGCRFCSVKTSRAPPPLNPDEPKNTAEAIAKWGVGYVVLTSVDRDDLPDGGAAHFALTVSEVKRRNSKILVECLTPDFAGNLSCVEAIIDSGLDVYAHNVETVQRLQRFVRDPRANYEQTLSVLSHAKKYKPSLITKTSIMLGLGESDEEIYQTMKDLRENGVGCLTLGQYMQPTKRHLKVKEYVTPEKFDYWKKVGDELGFLYTASGPLVRSSYRAGQSIDKLL</sequence>
<dbReference type="SMART" id="SM00729">
    <property type="entry name" value="Elp3"/>
    <property type="match status" value="1"/>
</dbReference>
<dbReference type="InterPro" id="IPR003698">
    <property type="entry name" value="Lipoyl_synth"/>
</dbReference>
<dbReference type="FunFam" id="3.20.20.70:FF:000036">
    <property type="entry name" value="Lipoyl synthase, mitochondrial"/>
    <property type="match status" value="1"/>
</dbReference>
<comment type="cofactor">
    <cofactor evidence="9">
        <name>[4Fe-4S] cluster</name>
        <dbReference type="ChEBI" id="CHEBI:49883"/>
    </cofactor>
    <text evidence="9">Binds 2 [4Fe-4S] clusters per subunit. One cluster is coordinated with 3 cysteines and an exchangeable S-adenosyl-L-methionine.</text>
</comment>
<evidence type="ECO:0000313" key="11">
    <source>
        <dbReference type="EMBL" id="KAF6023791.1"/>
    </source>
</evidence>
<feature type="domain" description="Radical SAM core" evidence="10">
    <location>
        <begin position="116"/>
        <end position="337"/>
    </location>
</feature>
<dbReference type="PIRSF" id="PIRSF005963">
    <property type="entry name" value="Lipoyl_synth"/>
    <property type="match status" value="1"/>
</dbReference>
<dbReference type="PANTHER" id="PTHR10949:SF0">
    <property type="entry name" value="LIPOYL SYNTHASE, MITOCHONDRIAL"/>
    <property type="match status" value="1"/>
</dbReference>
<feature type="binding site" evidence="9">
    <location>
        <position position="103"/>
    </location>
    <ligand>
        <name>[4Fe-4S] cluster</name>
        <dbReference type="ChEBI" id="CHEBI:49883"/>
        <label>1</label>
    </ligand>
</feature>
<organism evidence="11 12">
    <name type="scientific">Bugula neritina</name>
    <name type="common">Brown bryozoan</name>
    <name type="synonym">Sertularia neritina</name>
    <dbReference type="NCBI Taxonomy" id="10212"/>
    <lineage>
        <taxon>Eukaryota</taxon>
        <taxon>Metazoa</taxon>
        <taxon>Spiralia</taxon>
        <taxon>Lophotrochozoa</taxon>
        <taxon>Bryozoa</taxon>
        <taxon>Gymnolaemata</taxon>
        <taxon>Cheilostomatida</taxon>
        <taxon>Flustrina</taxon>
        <taxon>Buguloidea</taxon>
        <taxon>Bugulidae</taxon>
        <taxon>Bugula</taxon>
    </lineage>
</organism>
<feature type="binding site" evidence="9">
    <location>
        <position position="348"/>
    </location>
    <ligand>
        <name>[4Fe-4S] cluster</name>
        <dbReference type="ChEBI" id="CHEBI:49883"/>
        <label>1</label>
    </ligand>
</feature>
<comment type="similarity">
    <text evidence="9">Belongs to the radical SAM superfamily. Lipoyl synthase family.</text>
</comment>
<keyword evidence="5 9" id="KW-0479">Metal-binding</keyword>
<dbReference type="Gene3D" id="3.20.20.70">
    <property type="entry name" value="Aldolase class I"/>
    <property type="match status" value="1"/>
</dbReference>
<dbReference type="SFLD" id="SFLDF00271">
    <property type="entry name" value="lipoyl_synthase"/>
    <property type="match status" value="1"/>
</dbReference>
<evidence type="ECO:0000256" key="9">
    <source>
        <dbReference type="HAMAP-Rule" id="MF_03123"/>
    </source>
</evidence>
<dbReference type="InterPro" id="IPR006638">
    <property type="entry name" value="Elp3/MiaA/NifB-like_rSAM"/>
</dbReference>
<dbReference type="PROSITE" id="PS51918">
    <property type="entry name" value="RADICAL_SAM"/>
    <property type="match status" value="1"/>
</dbReference>
<keyword evidence="4 9" id="KW-0949">S-adenosyl-L-methionine</keyword>
<dbReference type="InterPro" id="IPR058240">
    <property type="entry name" value="rSAM_sf"/>
</dbReference>
<evidence type="ECO:0000256" key="3">
    <source>
        <dbReference type="ARBA" id="ARBA00022679"/>
    </source>
</evidence>
<comment type="subcellular location">
    <subcellularLocation>
        <location evidence="1 9">Mitochondrion</location>
    </subcellularLocation>
</comment>
<dbReference type="SFLD" id="SFLDG01058">
    <property type="entry name" value="lipoyl_synthase_like"/>
    <property type="match status" value="1"/>
</dbReference>
<dbReference type="GO" id="GO:0046872">
    <property type="term" value="F:metal ion binding"/>
    <property type="evidence" value="ECO:0007669"/>
    <property type="project" value="UniProtKB-KW"/>
</dbReference>
<dbReference type="OrthoDB" id="3231at2759"/>
<evidence type="ECO:0000256" key="6">
    <source>
        <dbReference type="ARBA" id="ARBA00023004"/>
    </source>
</evidence>
<dbReference type="GO" id="GO:0009249">
    <property type="term" value="P:protein lipoylation"/>
    <property type="evidence" value="ECO:0007669"/>
    <property type="project" value="UniProtKB-UniRule"/>
</dbReference>
<keyword evidence="6 9" id="KW-0408">Iron</keyword>
<dbReference type="InterPro" id="IPR007197">
    <property type="entry name" value="rSAM"/>
</dbReference>
<dbReference type="SUPFAM" id="SSF102114">
    <property type="entry name" value="Radical SAM enzymes"/>
    <property type="match status" value="1"/>
</dbReference>
<dbReference type="CDD" id="cd01335">
    <property type="entry name" value="Radical_SAM"/>
    <property type="match status" value="1"/>
</dbReference>
<gene>
    <name evidence="11" type="ORF">EB796_017893</name>
</gene>
<dbReference type="Proteomes" id="UP000593567">
    <property type="component" value="Unassembled WGS sequence"/>
</dbReference>
<keyword evidence="12" id="KW-1185">Reference proteome</keyword>
<dbReference type="Pfam" id="PF16881">
    <property type="entry name" value="LIAS_N"/>
    <property type="match status" value="1"/>
</dbReference>
<proteinExistence type="inferred from homology"/>
<evidence type="ECO:0000256" key="8">
    <source>
        <dbReference type="ARBA" id="ARBA00047326"/>
    </source>
</evidence>
<dbReference type="AlphaFoldDB" id="A0A7J7JDV4"/>
<evidence type="ECO:0000256" key="1">
    <source>
        <dbReference type="ARBA" id="ARBA00004173"/>
    </source>
</evidence>
<dbReference type="InterPro" id="IPR031691">
    <property type="entry name" value="LIAS_N"/>
</dbReference>
<comment type="catalytic activity">
    <reaction evidence="8 9">
        <text>[[Fe-S] cluster scaffold protein carrying a second [4Fe-4S](2+) cluster] + N(6)-octanoyl-L-lysyl-[protein] + 2 oxidized [2Fe-2S]-[ferredoxin] + 2 S-adenosyl-L-methionine + 4 H(+) = [[Fe-S] cluster scaffold protein] + N(6)-[(R)-dihydrolipoyl]-L-lysyl-[protein] + 4 Fe(3+) + 2 hydrogen sulfide + 2 5'-deoxyadenosine + 2 L-methionine + 2 reduced [2Fe-2S]-[ferredoxin]</text>
        <dbReference type="Rhea" id="RHEA:16585"/>
        <dbReference type="Rhea" id="RHEA-COMP:9928"/>
        <dbReference type="Rhea" id="RHEA-COMP:10000"/>
        <dbReference type="Rhea" id="RHEA-COMP:10001"/>
        <dbReference type="Rhea" id="RHEA-COMP:10475"/>
        <dbReference type="Rhea" id="RHEA-COMP:14568"/>
        <dbReference type="Rhea" id="RHEA-COMP:14569"/>
        <dbReference type="ChEBI" id="CHEBI:15378"/>
        <dbReference type="ChEBI" id="CHEBI:17319"/>
        <dbReference type="ChEBI" id="CHEBI:29034"/>
        <dbReference type="ChEBI" id="CHEBI:29919"/>
        <dbReference type="ChEBI" id="CHEBI:33722"/>
        <dbReference type="ChEBI" id="CHEBI:33737"/>
        <dbReference type="ChEBI" id="CHEBI:33738"/>
        <dbReference type="ChEBI" id="CHEBI:57844"/>
        <dbReference type="ChEBI" id="CHEBI:59789"/>
        <dbReference type="ChEBI" id="CHEBI:78809"/>
        <dbReference type="ChEBI" id="CHEBI:83100"/>
        <dbReference type="EC" id="2.8.1.8"/>
    </reaction>
</comment>
<evidence type="ECO:0000259" key="10">
    <source>
        <dbReference type="PROSITE" id="PS51918"/>
    </source>
</evidence>
<comment type="caution">
    <text evidence="11">The sequence shown here is derived from an EMBL/GenBank/DDBJ whole genome shotgun (WGS) entry which is preliminary data.</text>
</comment>
<dbReference type="UniPathway" id="UPA00538">
    <property type="reaction ID" value="UER00593"/>
</dbReference>
<dbReference type="NCBIfam" id="NF004019">
    <property type="entry name" value="PRK05481.1"/>
    <property type="match status" value="1"/>
</dbReference>
<dbReference type="PANTHER" id="PTHR10949">
    <property type="entry name" value="LIPOYL SYNTHASE"/>
    <property type="match status" value="1"/>
</dbReference>
<accession>A0A7J7JDV4</accession>
<evidence type="ECO:0000256" key="2">
    <source>
        <dbReference type="ARBA" id="ARBA00022485"/>
    </source>
</evidence>
<keyword evidence="9" id="KW-0496">Mitochondrion</keyword>
<feature type="binding site" evidence="9">
    <location>
        <position position="114"/>
    </location>
    <ligand>
        <name>[4Fe-4S] cluster</name>
        <dbReference type="ChEBI" id="CHEBI:49883"/>
        <label>1</label>
    </ligand>
</feature>
<dbReference type="EC" id="2.8.1.8" evidence="9"/>
<comment type="function">
    <text evidence="9">Catalyzes the radical-mediated insertion of two sulfur atoms into the C-6 and C-8 positions of the octanoyl moiety bound to the lipoyl domains of lipoate-dependent enzymes, thereby converting the octanoylated domains into lipoylated derivatives.</text>
</comment>
<dbReference type="HAMAP" id="MF_00206">
    <property type="entry name" value="Lipoyl_synth"/>
    <property type="match status" value="1"/>
</dbReference>
<comment type="pathway">
    <text evidence="9">Protein modification; protein lipoylation via endogenous pathway; protein N(6)-(lipoyl)lysine from octanoyl-[acyl-carrier-protein]: step 2/2.</text>
</comment>
<dbReference type="EMBL" id="VXIV02002663">
    <property type="protein sequence ID" value="KAF6023791.1"/>
    <property type="molecule type" value="Genomic_DNA"/>
</dbReference>
<dbReference type="NCBIfam" id="NF009544">
    <property type="entry name" value="PRK12928.1"/>
    <property type="match status" value="1"/>
</dbReference>
<dbReference type="NCBIfam" id="TIGR00510">
    <property type="entry name" value="lipA"/>
    <property type="match status" value="1"/>
</dbReference>
<dbReference type="SFLD" id="SFLDS00029">
    <property type="entry name" value="Radical_SAM"/>
    <property type="match status" value="1"/>
</dbReference>
<keyword evidence="3 9" id="KW-0808">Transferase</keyword>
<feature type="binding site" evidence="9">
    <location>
        <position position="137"/>
    </location>
    <ligand>
        <name>[4Fe-4S] cluster</name>
        <dbReference type="ChEBI" id="CHEBI:49883"/>
        <label>2</label>
        <note>4Fe-4S-S-AdoMet</note>
    </ligand>
</feature>
<evidence type="ECO:0000256" key="5">
    <source>
        <dbReference type="ARBA" id="ARBA00022723"/>
    </source>
</evidence>
<feature type="binding site" evidence="9">
    <location>
        <position position="133"/>
    </location>
    <ligand>
        <name>[4Fe-4S] cluster</name>
        <dbReference type="ChEBI" id="CHEBI:49883"/>
        <label>2</label>
        <note>4Fe-4S-S-AdoMet</note>
    </ligand>
</feature>
<dbReference type="GO" id="GO:0051539">
    <property type="term" value="F:4 iron, 4 sulfur cluster binding"/>
    <property type="evidence" value="ECO:0007669"/>
    <property type="project" value="UniProtKB-UniRule"/>
</dbReference>
<keyword evidence="7 9" id="KW-0411">Iron-sulfur</keyword>
<dbReference type="InterPro" id="IPR013785">
    <property type="entry name" value="Aldolase_TIM"/>
</dbReference>
<evidence type="ECO:0000256" key="7">
    <source>
        <dbReference type="ARBA" id="ARBA00023014"/>
    </source>
</evidence>
<feature type="binding site" evidence="9">
    <location>
        <position position="108"/>
    </location>
    <ligand>
        <name>[4Fe-4S] cluster</name>
        <dbReference type="ChEBI" id="CHEBI:49883"/>
        <label>1</label>
    </ligand>
</feature>
<evidence type="ECO:0000313" key="12">
    <source>
        <dbReference type="Proteomes" id="UP000593567"/>
    </source>
</evidence>